<gene>
    <name evidence="6" type="ORF">CTER_4101</name>
</gene>
<keyword evidence="1" id="KW-0678">Repressor</keyword>
<evidence type="ECO:0000313" key="6">
    <source>
        <dbReference type="EMBL" id="EMS70180.1"/>
    </source>
</evidence>
<dbReference type="RefSeq" id="WP_004628992.1">
    <property type="nucleotide sequence ID" value="NZ_AORV01000059.1"/>
</dbReference>
<dbReference type="SUPFAM" id="SSF47413">
    <property type="entry name" value="lambda repressor-like DNA-binding domains"/>
    <property type="match status" value="1"/>
</dbReference>
<dbReference type="GO" id="GO:0000976">
    <property type="term" value="F:transcription cis-regulatory region binding"/>
    <property type="evidence" value="ECO:0007669"/>
    <property type="project" value="TreeGrafter"/>
</dbReference>
<dbReference type="InterPro" id="IPR046335">
    <property type="entry name" value="LacI/GalR-like_sensor"/>
</dbReference>
<comment type="caution">
    <text evidence="6">The sequence shown here is derived from an EMBL/GenBank/DDBJ whole genome shotgun (WGS) entry which is preliminary data.</text>
</comment>
<keyword evidence="2" id="KW-0805">Transcription regulation</keyword>
<accession>S0FG28</accession>
<feature type="domain" description="HTH lacI-type" evidence="5">
    <location>
        <begin position="5"/>
        <end position="59"/>
    </location>
</feature>
<dbReference type="AlphaFoldDB" id="S0FG28"/>
<proteinExistence type="predicted"/>
<dbReference type="SMART" id="SM00354">
    <property type="entry name" value="HTH_LACI"/>
    <property type="match status" value="1"/>
</dbReference>
<dbReference type="PANTHER" id="PTHR30146">
    <property type="entry name" value="LACI-RELATED TRANSCRIPTIONAL REPRESSOR"/>
    <property type="match status" value="1"/>
</dbReference>
<dbReference type="PATRIC" id="fig|1195236.3.peg.4317"/>
<dbReference type="PROSITE" id="PS50932">
    <property type="entry name" value="HTH_LACI_2"/>
    <property type="match status" value="1"/>
</dbReference>
<dbReference type="InterPro" id="IPR000843">
    <property type="entry name" value="HTH_LacI"/>
</dbReference>
<keyword evidence="3" id="KW-0238">DNA-binding</keyword>
<dbReference type="Gene3D" id="3.40.50.2300">
    <property type="match status" value="2"/>
</dbReference>
<evidence type="ECO:0000313" key="7">
    <source>
        <dbReference type="Proteomes" id="UP000014155"/>
    </source>
</evidence>
<dbReference type="GO" id="GO:0003700">
    <property type="term" value="F:DNA-binding transcription factor activity"/>
    <property type="evidence" value="ECO:0007669"/>
    <property type="project" value="TreeGrafter"/>
</dbReference>
<name>S0FG28_RUMCE</name>
<dbReference type="Gene3D" id="1.10.260.40">
    <property type="entry name" value="lambda repressor-like DNA-binding domains"/>
    <property type="match status" value="1"/>
</dbReference>
<keyword evidence="4" id="KW-0804">Transcription</keyword>
<evidence type="ECO:0000256" key="2">
    <source>
        <dbReference type="ARBA" id="ARBA00023015"/>
    </source>
</evidence>
<keyword evidence="7" id="KW-1185">Reference proteome</keyword>
<evidence type="ECO:0000256" key="3">
    <source>
        <dbReference type="ARBA" id="ARBA00023125"/>
    </source>
</evidence>
<sequence>MPKKVTMDSIALKLGISKNTVSLALRGMPGISETTRKTIEAAAESMGYKYKSNVRQQTTRNLCLVIAKSTRDSIGFFSFIQLGIEDEAKKNNINTIIHYYDEKDEIFEIPNCVKDGMVSGIITLGRISRKTINAIITYDLSVVMVDNYFDDLVMDCVLTDNQCGGYLAVEHLINCGHTKIGFLGNIYASVSFYDRYQGYLKALREYGLHYNPGYSVIDRKLENVDNEEIALVIEGMKSGEGIPTAFFCCNDAEALVILKVLSNMGIAVPEEVSVMGFDDIETSRSVTPELSTMRVQKEMMGRRAVCKLLQKMSGIEEPTEKILLSANIIDRNSVRKLDKYTPDGANL</sequence>
<dbReference type="Proteomes" id="UP000014155">
    <property type="component" value="Unassembled WGS sequence"/>
</dbReference>
<evidence type="ECO:0000259" key="5">
    <source>
        <dbReference type="PROSITE" id="PS50932"/>
    </source>
</evidence>
<dbReference type="STRING" id="1195236.CTER_4101"/>
<protein>
    <submittedName>
        <fullName evidence="6">Transcriptional regulator</fullName>
    </submittedName>
</protein>
<dbReference type="EMBL" id="AORV01000059">
    <property type="protein sequence ID" value="EMS70180.1"/>
    <property type="molecule type" value="Genomic_DNA"/>
</dbReference>
<dbReference type="eggNOG" id="COG1609">
    <property type="taxonomic scope" value="Bacteria"/>
</dbReference>
<dbReference type="InterPro" id="IPR028082">
    <property type="entry name" value="Peripla_BP_I"/>
</dbReference>
<dbReference type="InterPro" id="IPR010982">
    <property type="entry name" value="Lambda_DNA-bd_dom_sf"/>
</dbReference>
<dbReference type="Pfam" id="PF00356">
    <property type="entry name" value="LacI"/>
    <property type="match status" value="1"/>
</dbReference>
<dbReference type="PANTHER" id="PTHR30146:SF148">
    <property type="entry name" value="HTH-TYPE TRANSCRIPTIONAL REPRESSOR PURR-RELATED"/>
    <property type="match status" value="1"/>
</dbReference>
<reference evidence="6 7" key="1">
    <citation type="journal article" date="2013" name="Genome Announc.">
        <title>Draft Genome Sequence of the Cellulolytic, Mesophilic, Anaerobic Bacterium Clostridium termitidis Strain CT1112 (DSM 5398).</title>
        <authorList>
            <person name="Lal S."/>
            <person name="Ramachandran U."/>
            <person name="Zhang X."/>
            <person name="Munir R."/>
            <person name="Sparling R."/>
            <person name="Levin D.B."/>
        </authorList>
    </citation>
    <scope>NUCLEOTIDE SEQUENCE [LARGE SCALE GENOMIC DNA]</scope>
    <source>
        <strain evidence="6 7">CT1112</strain>
    </source>
</reference>
<organism evidence="6 7">
    <name type="scientific">Ruminiclostridium cellobioparum subsp. termitidis CT1112</name>
    <dbReference type="NCBI Taxonomy" id="1195236"/>
    <lineage>
        <taxon>Bacteria</taxon>
        <taxon>Bacillati</taxon>
        <taxon>Bacillota</taxon>
        <taxon>Clostridia</taxon>
        <taxon>Eubacteriales</taxon>
        <taxon>Oscillospiraceae</taxon>
        <taxon>Ruminiclostridium</taxon>
    </lineage>
</organism>
<evidence type="ECO:0000256" key="1">
    <source>
        <dbReference type="ARBA" id="ARBA00022491"/>
    </source>
</evidence>
<dbReference type="Pfam" id="PF13377">
    <property type="entry name" value="Peripla_BP_3"/>
    <property type="match status" value="1"/>
</dbReference>
<dbReference type="CDD" id="cd01392">
    <property type="entry name" value="HTH_LacI"/>
    <property type="match status" value="1"/>
</dbReference>
<dbReference type="SUPFAM" id="SSF53822">
    <property type="entry name" value="Periplasmic binding protein-like I"/>
    <property type="match status" value="1"/>
</dbReference>
<evidence type="ECO:0000256" key="4">
    <source>
        <dbReference type="ARBA" id="ARBA00023163"/>
    </source>
</evidence>